<keyword evidence="3" id="KW-0804">Transcription</keyword>
<evidence type="ECO:0000256" key="3">
    <source>
        <dbReference type="ARBA" id="ARBA00023163"/>
    </source>
</evidence>
<reference evidence="7 8" key="1">
    <citation type="submission" date="2019-09" db="EMBL/GenBank/DDBJ databases">
        <title>YIM 132180 draft genome.</title>
        <authorList>
            <person name="Zhang K."/>
        </authorList>
    </citation>
    <scope>NUCLEOTIDE SEQUENCE [LARGE SCALE GENOMIC DNA]</scope>
    <source>
        <strain evidence="7 8">YIM 132180</strain>
    </source>
</reference>
<comment type="caution">
    <text evidence="7">The sequence shown here is derived from an EMBL/GenBank/DDBJ whole genome shotgun (WGS) entry which is preliminary data.</text>
</comment>
<evidence type="ECO:0000259" key="6">
    <source>
        <dbReference type="PROSITE" id="PS50977"/>
    </source>
</evidence>
<evidence type="ECO:0000256" key="5">
    <source>
        <dbReference type="SAM" id="MobiDB-lite"/>
    </source>
</evidence>
<keyword evidence="2 4" id="KW-0238">DNA-binding</keyword>
<dbReference type="PANTHER" id="PTHR30055:SF146">
    <property type="entry name" value="HTH-TYPE TRANSCRIPTIONAL DUAL REGULATOR CECR"/>
    <property type="match status" value="1"/>
</dbReference>
<dbReference type="InterPro" id="IPR009057">
    <property type="entry name" value="Homeodomain-like_sf"/>
</dbReference>
<proteinExistence type="predicted"/>
<accession>A0A7V7U0I0</accession>
<dbReference type="PANTHER" id="PTHR30055">
    <property type="entry name" value="HTH-TYPE TRANSCRIPTIONAL REGULATOR RUTR"/>
    <property type="match status" value="1"/>
</dbReference>
<dbReference type="EMBL" id="VZDO01000005">
    <property type="protein sequence ID" value="KAB0680376.1"/>
    <property type="molecule type" value="Genomic_DNA"/>
</dbReference>
<protein>
    <submittedName>
        <fullName evidence="7">TetR/AcrR family transcriptional regulator</fullName>
    </submittedName>
</protein>
<dbReference type="InterPro" id="IPR036271">
    <property type="entry name" value="Tet_transcr_reg_TetR-rel_C_sf"/>
</dbReference>
<evidence type="ECO:0000313" key="8">
    <source>
        <dbReference type="Proteomes" id="UP000432089"/>
    </source>
</evidence>
<dbReference type="Pfam" id="PF00440">
    <property type="entry name" value="TetR_N"/>
    <property type="match status" value="1"/>
</dbReference>
<dbReference type="GO" id="GO:0003700">
    <property type="term" value="F:DNA-binding transcription factor activity"/>
    <property type="evidence" value="ECO:0007669"/>
    <property type="project" value="TreeGrafter"/>
</dbReference>
<dbReference type="SUPFAM" id="SSF48498">
    <property type="entry name" value="Tetracyclin repressor-like, C-terminal domain"/>
    <property type="match status" value="1"/>
</dbReference>
<organism evidence="7 8">
    <name type="scientific">Plantimonas leprariae</name>
    <dbReference type="NCBI Taxonomy" id="2615207"/>
    <lineage>
        <taxon>Bacteria</taxon>
        <taxon>Pseudomonadati</taxon>
        <taxon>Pseudomonadota</taxon>
        <taxon>Alphaproteobacteria</taxon>
        <taxon>Hyphomicrobiales</taxon>
        <taxon>Aurantimonadaceae</taxon>
        <taxon>Plantimonas</taxon>
    </lineage>
</organism>
<dbReference type="Gene3D" id="1.10.10.60">
    <property type="entry name" value="Homeodomain-like"/>
    <property type="match status" value="1"/>
</dbReference>
<dbReference type="GO" id="GO:0000976">
    <property type="term" value="F:transcription cis-regulatory region binding"/>
    <property type="evidence" value="ECO:0007669"/>
    <property type="project" value="TreeGrafter"/>
</dbReference>
<keyword evidence="8" id="KW-1185">Reference proteome</keyword>
<dbReference type="Gene3D" id="1.10.357.10">
    <property type="entry name" value="Tetracycline Repressor, domain 2"/>
    <property type="match status" value="1"/>
</dbReference>
<dbReference type="FunFam" id="1.10.10.60:FF:000141">
    <property type="entry name" value="TetR family transcriptional regulator"/>
    <property type="match status" value="1"/>
</dbReference>
<dbReference type="PRINTS" id="PR00455">
    <property type="entry name" value="HTHTETR"/>
</dbReference>
<dbReference type="InterPro" id="IPR001647">
    <property type="entry name" value="HTH_TetR"/>
</dbReference>
<evidence type="ECO:0000256" key="4">
    <source>
        <dbReference type="PROSITE-ProRule" id="PRU00335"/>
    </source>
</evidence>
<dbReference type="Pfam" id="PF14246">
    <property type="entry name" value="TetR_C_7"/>
    <property type="match status" value="1"/>
</dbReference>
<dbReference type="AlphaFoldDB" id="A0A7V7U0I0"/>
<gene>
    <name evidence="7" type="ORF">F6X38_09415</name>
</gene>
<feature type="compositionally biased region" description="Polar residues" evidence="5">
    <location>
        <begin position="1"/>
        <end position="10"/>
    </location>
</feature>
<dbReference type="InterPro" id="IPR039536">
    <property type="entry name" value="TetR_C_Proteobacteria"/>
</dbReference>
<feature type="DNA-binding region" description="H-T-H motif" evidence="4">
    <location>
        <begin position="50"/>
        <end position="69"/>
    </location>
</feature>
<feature type="compositionally biased region" description="Basic and acidic residues" evidence="5">
    <location>
        <begin position="14"/>
        <end position="28"/>
    </location>
</feature>
<evidence type="ECO:0000256" key="1">
    <source>
        <dbReference type="ARBA" id="ARBA00023015"/>
    </source>
</evidence>
<dbReference type="PROSITE" id="PS50977">
    <property type="entry name" value="HTH_TETR_2"/>
    <property type="match status" value="1"/>
</dbReference>
<feature type="domain" description="HTH tetR-type" evidence="6">
    <location>
        <begin position="27"/>
        <end position="87"/>
    </location>
</feature>
<name>A0A7V7U0I0_9HYPH</name>
<sequence>MRSDDQSGSDMSEVLDHADRATAGEKPTKRQQILAGAHAVFSSLGFDVASMDDVVKAAKVSKSTLYVYFRSKEELFTALIQEERERYFQEIGAIFTDPGHPAETLRIYGGKLARKLTSPEAVRANRTVIGVVERMPELGRSFYESGPQRAIKLLTAYLDSAVAAGTLRIEDTELAAKQFIELASAGIMRCRLFGYQAGMPDAAEIERTVDAAVWLFMQGYGTKA</sequence>
<feature type="region of interest" description="Disordered" evidence="5">
    <location>
        <begin position="1"/>
        <end position="29"/>
    </location>
</feature>
<evidence type="ECO:0000313" key="7">
    <source>
        <dbReference type="EMBL" id="KAB0680376.1"/>
    </source>
</evidence>
<evidence type="ECO:0000256" key="2">
    <source>
        <dbReference type="ARBA" id="ARBA00023125"/>
    </source>
</evidence>
<keyword evidence="1" id="KW-0805">Transcription regulation</keyword>
<dbReference type="InterPro" id="IPR050109">
    <property type="entry name" value="HTH-type_TetR-like_transc_reg"/>
</dbReference>
<dbReference type="Proteomes" id="UP000432089">
    <property type="component" value="Unassembled WGS sequence"/>
</dbReference>
<dbReference type="SUPFAM" id="SSF46689">
    <property type="entry name" value="Homeodomain-like"/>
    <property type="match status" value="1"/>
</dbReference>